<proteinExistence type="inferred from homology"/>
<evidence type="ECO:0000256" key="7">
    <source>
        <dbReference type="ARBA" id="ARBA00022516"/>
    </source>
</evidence>
<dbReference type="GO" id="GO:0030154">
    <property type="term" value="P:cell differentiation"/>
    <property type="evidence" value="ECO:0007669"/>
    <property type="project" value="UniProtKB-KW"/>
</dbReference>
<dbReference type="AlphaFoldDB" id="A0A8C4QGJ2"/>
<evidence type="ECO:0000256" key="5">
    <source>
        <dbReference type="ARBA" id="ARBA00013211"/>
    </source>
</evidence>
<keyword evidence="12" id="KW-0443">Lipid metabolism</keyword>
<dbReference type="InterPro" id="IPR029058">
    <property type="entry name" value="AB_hydrolase_fold"/>
</dbReference>
<dbReference type="GO" id="GO:0005811">
    <property type="term" value="C:lipid droplet"/>
    <property type="evidence" value="ECO:0007669"/>
    <property type="project" value="UniProtKB-SubCell"/>
</dbReference>
<dbReference type="FunFam" id="3.40.50.1820:FF:000019">
    <property type="entry name" value="1-acylglycerol-3-phosphate O-acyltransferase ABHD5"/>
    <property type="match status" value="1"/>
</dbReference>
<dbReference type="GO" id="GO:0005739">
    <property type="term" value="C:mitochondrion"/>
    <property type="evidence" value="ECO:0007669"/>
    <property type="project" value="TreeGrafter"/>
</dbReference>
<keyword evidence="9" id="KW-0808">Transferase</keyword>
<evidence type="ECO:0000256" key="4">
    <source>
        <dbReference type="ARBA" id="ARBA00004502"/>
    </source>
</evidence>
<evidence type="ECO:0000256" key="10">
    <source>
        <dbReference type="ARBA" id="ARBA00022782"/>
    </source>
</evidence>
<comment type="catalytic activity">
    <reaction evidence="1">
        <text>a 1-acyl-sn-glycero-3-phosphate + an acyl-CoA = a 1,2-diacyl-sn-glycero-3-phosphate + CoA</text>
        <dbReference type="Rhea" id="RHEA:19709"/>
        <dbReference type="ChEBI" id="CHEBI:57287"/>
        <dbReference type="ChEBI" id="CHEBI:57970"/>
        <dbReference type="ChEBI" id="CHEBI:58342"/>
        <dbReference type="ChEBI" id="CHEBI:58608"/>
        <dbReference type="EC" id="2.3.1.51"/>
    </reaction>
    <physiologicalReaction direction="left-to-right" evidence="1">
        <dbReference type="Rhea" id="RHEA:19710"/>
    </physiologicalReaction>
</comment>
<keyword evidence="7" id="KW-0444">Lipid biosynthesis</keyword>
<dbReference type="SUPFAM" id="SSF53474">
    <property type="entry name" value="alpha/beta-Hydrolases"/>
    <property type="match status" value="1"/>
</dbReference>
<evidence type="ECO:0000256" key="2">
    <source>
        <dbReference type="ARBA" id="ARBA00000816"/>
    </source>
</evidence>
<dbReference type="PRINTS" id="PR00111">
    <property type="entry name" value="ABHYDROLASE"/>
</dbReference>
<evidence type="ECO:0000256" key="1">
    <source>
        <dbReference type="ARBA" id="ARBA00000300"/>
    </source>
</evidence>
<name>A0A8C4QGJ2_EPTBU</name>
<comment type="catalytic activity">
    <reaction evidence="24">
        <text>1-(9Z-octadecenoyl)-sn-glycero-3-phosphate + (9Z)-octadecenoyl-CoA = 1,2-di-(9Z-octadecenoyl)-sn-glycero-3-phosphate + CoA</text>
        <dbReference type="Rhea" id="RHEA:37131"/>
        <dbReference type="ChEBI" id="CHEBI:57287"/>
        <dbReference type="ChEBI" id="CHEBI:57387"/>
        <dbReference type="ChEBI" id="CHEBI:74544"/>
        <dbReference type="ChEBI" id="CHEBI:74546"/>
    </reaction>
    <physiologicalReaction direction="left-to-right" evidence="24">
        <dbReference type="Rhea" id="RHEA:37132"/>
    </physiologicalReaction>
</comment>
<keyword evidence="6" id="KW-0963">Cytoplasm</keyword>
<keyword evidence="11" id="KW-0276">Fatty acid metabolism</keyword>
<evidence type="ECO:0000256" key="19">
    <source>
        <dbReference type="ARBA" id="ARBA00047525"/>
    </source>
</evidence>
<comment type="catalytic activity">
    <reaction evidence="23">
        <text>1-(9Z-octadecenoyl)-sn-glycero-3-phosphate + (5Z,8Z,11Z,14Z)-eicosatetraenoyl-CoA = 1-(9Z)-octadecenoyl-2-(5Z,8Z,11Z,14Z)-eicosatetraenoyl-sn-glycero-3-phosphate + CoA</text>
        <dbReference type="Rhea" id="RHEA:37443"/>
        <dbReference type="ChEBI" id="CHEBI:57287"/>
        <dbReference type="ChEBI" id="CHEBI:57368"/>
        <dbReference type="ChEBI" id="CHEBI:74544"/>
        <dbReference type="ChEBI" id="CHEBI:74928"/>
    </reaction>
    <physiologicalReaction direction="left-to-right" evidence="23">
        <dbReference type="Rhea" id="RHEA:37444"/>
    </physiologicalReaction>
</comment>
<comment type="function">
    <text evidence="18">Coenzyme A-dependent lysophosphatidic acid acyltransferase that catalyzes the transfer of an acyl group on a lysophosphatidic acid. Functions preferentially with 1-oleoyl-lysophosphatidic acid followed by 1-palmitoyl-lysophosphatidic acid, 1-stearoyl-lysophosphatidic acid and 1-arachidonoyl-lysophosphatidic acid as lipid acceptor. Functions preferentially with arachidonoyl-CoA followed by oleoyl-CoA as acyl group donors. Functions in phosphatidic acid biosynthesis. May regulate the cellular storage of triacylglycerol through activation of the phospholipase PNPLA2. Involved in keratinocyte differentiation. Regulates lipid droplet fusion.</text>
</comment>
<comment type="subcellular location">
    <subcellularLocation>
        <location evidence="3">Cytoplasm</location>
    </subcellularLocation>
    <subcellularLocation>
        <location evidence="4">Lipid droplet</location>
    </subcellularLocation>
</comment>
<evidence type="ECO:0000256" key="18">
    <source>
        <dbReference type="ARBA" id="ARBA00045357"/>
    </source>
</evidence>
<dbReference type="OMA" id="YVWTIAF"/>
<dbReference type="EC" id="2.3.1.51" evidence="5"/>
<dbReference type="Proteomes" id="UP000694388">
    <property type="component" value="Unplaced"/>
</dbReference>
<evidence type="ECO:0000256" key="12">
    <source>
        <dbReference type="ARBA" id="ARBA00023098"/>
    </source>
</evidence>
<comment type="catalytic activity">
    <reaction evidence="2">
        <text>1-(9Z-octadecenoyl)-sn-glycero-3-phosphate + hexadecanoyl-CoA = 1-(9Z)-octadecenoyl-2-hexadecanoyl-sn-glycero-3-phosphate + CoA</text>
        <dbReference type="Rhea" id="RHEA:37143"/>
        <dbReference type="ChEBI" id="CHEBI:57287"/>
        <dbReference type="ChEBI" id="CHEBI:57379"/>
        <dbReference type="ChEBI" id="CHEBI:74544"/>
        <dbReference type="ChEBI" id="CHEBI:74551"/>
    </reaction>
    <physiologicalReaction direction="left-to-right" evidence="2">
        <dbReference type="Rhea" id="RHEA:37144"/>
    </physiologicalReaction>
</comment>
<evidence type="ECO:0000256" key="11">
    <source>
        <dbReference type="ARBA" id="ARBA00022832"/>
    </source>
</evidence>
<evidence type="ECO:0000256" key="14">
    <source>
        <dbReference type="ARBA" id="ARBA00036296"/>
    </source>
</evidence>
<evidence type="ECO:0000256" key="20">
    <source>
        <dbReference type="ARBA" id="ARBA00047543"/>
    </source>
</evidence>
<evidence type="ECO:0000256" key="3">
    <source>
        <dbReference type="ARBA" id="ARBA00004496"/>
    </source>
</evidence>
<dbReference type="GO" id="GO:0006654">
    <property type="term" value="P:phosphatidic acid biosynthetic process"/>
    <property type="evidence" value="ECO:0007669"/>
    <property type="project" value="TreeGrafter"/>
</dbReference>
<evidence type="ECO:0000256" key="16">
    <source>
        <dbReference type="ARBA" id="ARBA00040731"/>
    </source>
</evidence>
<evidence type="ECO:0000256" key="17">
    <source>
        <dbReference type="ARBA" id="ARBA00042413"/>
    </source>
</evidence>
<evidence type="ECO:0000259" key="25">
    <source>
        <dbReference type="Pfam" id="PF00561"/>
    </source>
</evidence>
<comment type="catalytic activity">
    <reaction evidence="19">
        <text>1-hexadecanoyl-sn-glycero-3-phosphate + (9Z)-octadecenoyl-CoA = 1-hexadecanoyl-2-(9Z-octadecenoyl)-sn-glycero-3-phosphate + CoA</text>
        <dbReference type="Rhea" id="RHEA:33187"/>
        <dbReference type="ChEBI" id="CHEBI:57287"/>
        <dbReference type="ChEBI" id="CHEBI:57387"/>
        <dbReference type="ChEBI" id="CHEBI:57518"/>
        <dbReference type="ChEBI" id="CHEBI:64839"/>
    </reaction>
    <physiologicalReaction direction="left-to-right" evidence="19">
        <dbReference type="Rhea" id="RHEA:33188"/>
    </physiologicalReaction>
</comment>
<dbReference type="Ensembl" id="ENSEBUT00000015619.1">
    <property type="protein sequence ID" value="ENSEBUP00000015043.1"/>
    <property type="gene ID" value="ENSEBUG00000009481.1"/>
</dbReference>
<comment type="catalytic activity">
    <reaction evidence="21">
        <text>eicosanoyl-CoA + 1-(9Z-octadecenoyl)-sn-glycero-3-phosphate = 1-(9Z)-octadecenoyl-2-eicosanoyl-sn-glycero-3-phosphate + CoA</text>
        <dbReference type="Rhea" id="RHEA:37451"/>
        <dbReference type="ChEBI" id="CHEBI:57287"/>
        <dbReference type="ChEBI" id="CHEBI:57380"/>
        <dbReference type="ChEBI" id="CHEBI:74544"/>
        <dbReference type="ChEBI" id="CHEBI:74937"/>
    </reaction>
    <physiologicalReaction direction="left-to-right" evidence="21">
        <dbReference type="Rhea" id="RHEA:37452"/>
    </physiologicalReaction>
</comment>
<keyword evidence="8" id="KW-0551">Lipid droplet</keyword>
<evidence type="ECO:0000256" key="13">
    <source>
        <dbReference type="ARBA" id="ARBA00023315"/>
    </source>
</evidence>
<dbReference type="PANTHER" id="PTHR42886:SF29">
    <property type="entry name" value="PUMMELIG, ISOFORM A"/>
    <property type="match status" value="1"/>
</dbReference>
<dbReference type="GO" id="GO:0052689">
    <property type="term" value="F:carboxylic ester hydrolase activity"/>
    <property type="evidence" value="ECO:0007669"/>
    <property type="project" value="TreeGrafter"/>
</dbReference>
<comment type="catalytic activity">
    <reaction evidence="14">
        <text>1-(9Z-octadecenoyl)-sn-glycero-3-phosphate + octadecanoyl-CoA = 1-(9Z-octadecenoyl)-2-octadecanoyl-sn-glycero-3-phosphate + CoA</text>
        <dbReference type="Rhea" id="RHEA:37147"/>
        <dbReference type="ChEBI" id="CHEBI:57287"/>
        <dbReference type="ChEBI" id="CHEBI:57394"/>
        <dbReference type="ChEBI" id="CHEBI:74544"/>
        <dbReference type="ChEBI" id="CHEBI:74552"/>
    </reaction>
    <physiologicalReaction direction="left-to-right" evidence="14">
        <dbReference type="Rhea" id="RHEA:37148"/>
    </physiologicalReaction>
</comment>
<reference evidence="26" key="2">
    <citation type="submission" date="2025-09" db="UniProtKB">
        <authorList>
            <consortium name="Ensembl"/>
        </authorList>
    </citation>
    <scope>IDENTIFICATION</scope>
</reference>
<evidence type="ECO:0000256" key="6">
    <source>
        <dbReference type="ARBA" id="ARBA00022490"/>
    </source>
</evidence>
<feature type="domain" description="AB hydrolase-1" evidence="25">
    <location>
        <begin position="94"/>
        <end position="349"/>
    </location>
</feature>
<evidence type="ECO:0000256" key="15">
    <source>
        <dbReference type="ARBA" id="ARBA00038097"/>
    </source>
</evidence>
<protein>
    <recommendedName>
        <fullName evidence="16">1-acylglycerol-3-phosphate O-acyltransferase ABHD5</fullName>
        <ecNumber evidence="5">2.3.1.51</ecNumber>
    </recommendedName>
    <alternativeName>
        <fullName evidence="17">Abhydrolase domain-containing protein 5</fullName>
    </alternativeName>
</protein>
<sequence>MAGEEEDESTGWLTGWLPVWSPTSQRHLKAAEEKVLQCIRSKLLGSYVPISQDGLSLWTLTVLKPEIEGEDQQIDDLESKCESTSQPPWCFRTPLVLVHGFGGGVGLWVLNLDTLCRRRPVLAFDLLGFGRSSRPSFEYDAATAERQFVDSIEAWRASMGLPAMILLGHSLGAYLATSYALRWPHRVRHLLLVDPWGFLARPEHVEETRPIPMWIKALGHLLSPFNPLAGLRAAGPWGPTLVQRFRPDFKRKFASIFDDDTISEYIYHCNAQTPSGEVAFKAMTIPYGWAKLPMEHRIGQLSPEVPITIIYGARSWIDSQAGAHVIAARPHSYVRVVSVRGAGHHVYADQPEDFNKIVEQICDTVE</sequence>
<evidence type="ECO:0000313" key="26">
    <source>
        <dbReference type="Ensembl" id="ENSEBUP00000015043.1"/>
    </source>
</evidence>
<evidence type="ECO:0000313" key="27">
    <source>
        <dbReference type="Proteomes" id="UP000694388"/>
    </source>
</evidence>
<dbReference type="InterPro" id="IPR000073">
    <property type="entry name" value="AB_hydrolase_1"/>
</dbReference>
<dbReference type="GeneTree" id="ENSGT00390000016277"/>
<accession>A0A8C4QGJ2</accession>
<dbReference type="Pfam" id="PF00561">
    <property type="entry name" value="Abhydrolase_1"/>
    <property type="match status" value="1"/>
</dbReference>
<evidence type="ECO:0000256" key="22">
    <source>
        <dbReference type="ARBA" id="ARBA00048632"/>
    </source>
</evidence>
<reference evidence="26" key="1">
    <citation type="submission" date="2025-08" db="UniProtKB">
        <authorList>
            <consortium name="Ensembl"/>
        </authorList>
    </citation>
    <scope>IDENTIFICATION</scope>
</reference>
<dbReference type="GO" id="GO:0003841">
    <property type="term" value="F:1-acylglycerol-3-phosphate O-acyltransferase activity"/>
    <property type="evidence" value="ECO:0007669"/>
    <property type="project" value="UniProtKB-EC"/>
</dbReference>
<comment type="catalytic activity">
    <reaction evidence="22">
        <text>1-(5Z,8Z,11Z,14Z-eicosatetraenoyl)-sn-glycero-3-phosphate + (9Z)-octadecenoyl-CoA = 1-(5Z,8Z,11Z,14Z)-eicosatetraenoyl-2-(9Z)-octadecenoyl-sn-glycero-3-phosphate + CoA</text>
        <dbReference type="Rhea" id="RHEA:37455"/>
        <dbReference type="ChEBI" id="CHEBI:57287"/>
        <dbReference type="ChEBI" id="CHEBI:57387"/>
        <dbReference type="ChEBI" id="CHEBI:74938"/>
        <dbReference type="ChEBI" id="CHEBI:74941"/>
    </reaction>
    <physiologicalReaction direction="left-to-right" evidence="22">
        <dbReference type="Rhea" id="RHEA:37456"/>
    </physiologicalReaction>
</comment>
<evidence type="ECO:0000256" key="21">
    <source>
        <dbReference type="ARBA" id="ARBA00047849"/>
    </source>
</evidence>
<organism evidence="26 27">
    <name type="scientific">Eptatretus burgeri</name>
    <name type="common">Inshore hagfish</name>
    <dbReference type="NCBI Taxonomy" id="7764"/>
    <lineage>
        <taxon>Eukaryota</taxon>
        <taxon>Metazoa</taxon>
        <taxon>Chordata</taxon>
        <taxon>Craniata</taxon>
        <taxon>Vertebrata</taxon>
        <taxon>Cyclostomata</taxon>
        <taxon>Myxini</taxon>
        <taxon>Myxiniformes</taxon>
        <taxon>Myxinidae</taxon>
        <taxon>Eptatretinae</taxon>
        <taxon>Eptatretus</taxon>
    </lineage>
</organism>
<keyword evidence="27" id="KW-1185">Reference proteome</keyword>
<comment type="catalytic activity">
    <reaction evidence="20">
        <text>1-octadecanoyl-sn-glycero-3-phosphate + (9Z)-octadecenoyl-CoA = 1-octadecanoyl-2-(9Z-octadecenoyl)-sn-glycero-3-phosphate + CoA</text>
        <dbReference type="Rhea" id="RHEA:37163"/>
        <dbReference type="ChEBI" id="CHEBI:57287"/>
        <dbReference type="ChEBI" id="CHEBI:57387"/>
        <dbReference type="ChEBI" id="CHEBI:74560"/>
        <dbReference type="ChEBI" id="CHEBI:74565"/>
    </reaction>
    <physiologicalReaction direction="left-to-right" evidence="20">
        <dbReference type="Rhea" id="RHEA:37164"/>
    </physiologicalReaction>
</comment>
<dbReference type="Gene3D" id="3.40.50.1820">
    <property type="entry name" value="alpha/beta hydrolase"/>
    <property type="match status" value="1"/>
</dbReference>
<evidence type="ECO:0000256" key="8">
    <source>
        <dbReference type="ARBA" id="ARBA00022677"/>
    </source>
</evidence>
<dbReference type="GO" id="GO:0006631">
    <property type="term" value="P:fatty acid metabolic process"/>
    <property type="evidence" value="ECO:0007669"/>
    <property type="project" value="UniProtKB-KW"/>
</dbReference>
<comment type="similarity">
    <text evidence="15">Belongs to the peptidase S33 family. ABHD4/ABHD5 subfamily.</text>
</comment>
<dbReference type="GO" id="GO:0055088">
    <property type="term" value="P:lipid homeostasis"/>
    <property type="evidence" value="ECO:0007669"/>
    <property type="project" value="TreeGrafter"/>
</dbReference>
<keyword evidence="13" id="KW-0012">Acyltransferase</keyword>
<evidence type="ECO:0000256" key="9">
    <source>
        <dbReference type="ARBA" id="ARBA00022679"/>
    </source>
</evidence>
<dbReference type="PANTHER" id="PTHR42886">
    <property type="entry name" value="RE40534P-RELATED"/>
    <property type="match status" value="1"/>
</dbReference>
<evidence type="ECO:0000256" key="24">
    <source>
        <dbReference type="ARBA" id="ARBA00049561"/>
    </source>
</evidence>
<keyword evidence="10" id="KW-0221">Differentiation</keyword>
<evidence type="ECO:0000256" key="23">
    <source>
        <dbReference type="ARBA" id="ARBA00048770"/>
    </source>
</evidence>